<name>A0A521DXJ9_SACCC</name>
<dbReference type="Gene3D" id="2.60.40.1220">
    <property type="match status" value="2"/>
</dbReference>
<feature type="domain" description="SbsA Ig-like" evidence="3">
    <location>
        <begin position="374"/>
        <end position="482"/>
    </location>
</feature>
<dbReference type="InterPro" id="IPR014755">
    <property type="entry name" value="Cu-Rt/internalin_Ig-like"/>
</dbReference>
<evidence type="ECO:0000313" key="4">
    <source>
        <dbReference type="EMBL" id="SMO76406.1"/>
    </source>
</evidence>
<dbReference type="OrthoDB" id="5524298at2"/>
<keyword evidence="1 2" id="KW-0732">Signal</keyword>
<sequence length="1907" mass="203521">MKKLFTLFFILTIAISAWGQAYNAGYPKIENIDTGTATVITNLTVAGYYTTFIILEDGAATPSIQNVIDWSLDGNAGSLPLGTWGEIAVVGRGAANSDKTFNVTGLTSNTNYVLYCVTTDDSYSVANAIETSGPTAIPFTTLAAAPQWAASYPNLQNQNKTAIEVIGQVDLGGNCHVVVTDNATPPTQAQIAAGQDHTGAAASIANTNNVIIANTEFSVNLDISTLISETQYYVYAVSEEGTGNFSGVEQMTFTTLDTQAPTYNATYPSMSDVAGTSAALNVSINEAGQFYWVVLPQGDAAPTAAQVKLGQEASGSPATFSGNAALFINTPVQATITGLSYGTAYNTYLVSADNNGNDIETGAATVRAFTTLEAPPTITNLSPADNVTDVAVSQDLQVTFNENIVIGTSGYFTIHENGLPNLAYPYNSGNVSITANTLTITHPAFNHATDYHITIDAGFVKSLATDVDFEGISSATDWNFSTIIADPQWNSGFPTIDPPTKTDVVVNGQVDKDGTYYLVLTQSGTAPSVAQIQAGQDENGVTMSISATGVATANTTFSPSLDITSLSSETQYWVHLVAEDGAGNFSTVASPSFATQDTQAPTYNTPPAVEILDGTSIYLNVEINEDGEFYYVVLPSTETAPSITQVKLGHGADNIPVPAPLSGNYPLFTDDLISAPVFGLAYSTSYIVYIVSTDNNENDIEETDATAVPFSTPGPPPAVTSYLPLQNATDVPIGQSLQLTFDENIQFVAGSLGRISILRSIDDSEFVSYSINNQNISISGPTLTINHLSFAENTSYYVTIDDGFIESVATGGDFEGFSGPTDWTFTTEILPAQWADGFPTIDIPTKTSVIVNGQVDKSGTYYMVVTQSANAPSAAQVKAGQDETGAAALVVTSDVSTADVPFNPALDISALATQTPYYVYVVAETTPDKFSTVEQLTFTTVQTSWADTYPNIQNQTKTDMDVLGQVDAAGAYHLVVTESATAPTEAQIIAGENELGNPALLPTTATVTAYTEFIANLDLSGLSSLTEYWVHIMVVDEFGNYTSIETLPFTQEDTEAPVYVAPTPNVTNITGTGATVEVIINEPGRVYYVILLASEQAPSIDQVLAGTDASGQAVVNSGNRNLAADDVVQITYDTYTSETSYVAYIVTHDNSDNYIETIIPTPVPFTTADTSAPVATFDPAHMSVDVLLNKTITVTLSEEVYNAAQELITNGNVGSVVSLRENNAAGLEVPATITYDEINFIITIDPTSDLKELQLYNINLLALRDSTGNTLNAQNSLFTTQDVTPPVTAFLSPQNTEEDFPIDATLTIGFNEAIQNLDGSAISNLDLQTLISFSPSFSFSASINAEANSITITPDVDLAQNTAYTITVNEVEDVYGNQQSSPASANFTTDAYQIWNGSAGSTYSDPLNWTGSGNSIIIPRSATNQPVLESPSITTVHNVSVEAGASLTIAPTGNLNVTKSLVLKSSVDPAIGNANLLNNGTLTTTGAQINVEQAIRGNLEGVYISSPVSGATQDNTGISHSIYRRNASTASWETLSSTEVLQAGNGYLAYGNAGDIINFNGAINNNDVGPVIAVRTESPNNYGWNLTGNPFPCSIDWEAITLNNIRDRFYILNNDDGLYGVYNGNNGGTATYVNVNSDEPSHIPSCHSFWTQVEIGQTIGDITIPKSARVNSHYTYLKNAKAISGQQIRFAGINSENIKDEILISFDANASDEVDSYDAEKRFSSNKKVVQFYVMQSSEKLAISTYSNYEAGRSIELGYKVGQSGEYNLALIEMLNTEENVIVKVEDKFNGTLQTMALNDTYLFTSEAGTFENRFVVHITPTISTKVNPVSDNYPINIYSAGSYIYIKTPELTKPYYQAYNTSGRLVQSGIIQAGSNNKIYTEYEGLLLIKIISNEKTISQKVFVKN</sequence>
<dbReference type="Pfam" id="PF13205">
    <property type="entry name" value="Big_5"/>
    <property type="match status" value="4"/>
</dbReference>
<feature type="domain" description="SbsA Ig-like" evidence="3">
    <location>
        <begin position="1282"/>
        <end position="1389"/>
    </location>
</feature>
<dbReference type="Proteomes" id="UP000319040">
    <property type="component" value="Unassembled WGS sequence"/>
</dbReference>
<dbReference type="RefSeq" id="WP_142533904.1">
    <property type="nucleotide sequence ID" value="NZ_FXTB01000007.1"/>
</dbReference>
<proteinExistence type="predicted"/>
<feature type="chain" id="PRO_5022013367" evidence="2">
    <location>
        <begin position="20"/>
        <end position="1907"/>
    </location>
</feature>
<reference evidence="4 5" key="1">
    <citation type="submission" date="2017-05" db="EMBL/GenBank/DDBJ databases">
        <authorList>
            <person name="Varghese N."/>
            <person name="Submissions S."/>
        </authorList>
    </citation>
    <scope>NUCLEOTIDE SEQUENCE [LARGE SCALE GENOMIC DNA]</scope>
    <source>
        <strain evidence="4 5">DSM 27040</strain>
    </source>
</reference>
<evidence type="ECO:0000256" key="2">
    <source>
        <dbReference type="SAM" id="SignalP"/>
    </source>
</evidence>
<feature type="domain" description="SbsA Ig-like" evidence="3">
    <location>
        <begin position="1170"/>
        <end position="1280"/>
    </location>
</feature>
<evidence type="ECO:0000313" key="5">
    <source>
        <dbReference type="Proteomes" id="UP000319040"/>
    </source>
</evidence>
<feature type="signal peptide" evidence="2">
    <location>
        <begin position="1"/>
        <end position="19"/>
    </location>
</feature>
<accession>A0A521DXJ9</accession>
<keyword evidence="5" id="KW-1185">Reference proteome</keyword>
<feature type="domain" description="SbsA Ig-like" evidence="3">
    <location>
        <begin position="716"/>
        <end position="827"/>
    </location>
</feature>
<gene>
    <name evidence="4" type="ORF">SAMN06265379_10710</name>
</gene>
<dbReference type="EMBL" id="FXTB01000007">
    <property type="protein sequence ID" value="SMO76406.1"/>
    <property type="molecule type" value="Genomic_DNA"/>
</dbReference>
<evidence type="ECO:0000256" key="1">
    <source>
        <dbReference type="ARBA" id="ARBA00022729"/>
    </source>
</evidence>
<dbReference type="InterPro" id="IPR032812">
    <property type="entry name" value="SbsA_Ig"/>
</dbReference>
<organism evidence="4 5">
    <name type="scientific">Saccharicrinis carchari</name>
    <dbReference type="NCBI Taxonomy" id="1168039"/>
    <lineage>
        <taxon>Bacteria</taxon>
        <taxon>Pseudomonadati</taxon>
        <taxon>Bacteroidota</taxon>
        <taxon>Bacteroidia</taxon>
        <taxon>Marinilabiliales</taxon>
        <taxon>Marinilabiliaceae</taxon>
        <taxon>Saccharicrinis</taxon>
    </lineage>
</organism>
<protein>
    <submittedName>
        <fullName evidence="4">Ig-like domain-containing protein</fullName>
    </submittedName>
</protein>
<evidence type="ECO:0000259" key="3">
    <source>
        <dbReference type="Pfam" id="PF13205"/>
    </source>
</evidence>